<proteinExistence type="predicted"/>
<organism evidence="1 2">
    <name type="scientific">Clunio marinus</name>
    <dbReference type="NCBI Taxonomy" id="568069"/>
    <lineage>
        <taxon>Eukaryota</taxon>
        <taxon>Metazoa</taxon>
        <taxon>Ecdysozoa</taxon>
        <taxon>Arthropoda</taxon>
        <taxon>Hexapoda</taxon>
        <taxon>Insecta</taxon>
        <taxon>Pterygota</taxon>
        <taxon>Neoptera</taxon>
        <taxon>Endopterygota</taxon>
        <taxon>Diptera</taxon>
        <taxon>Nematocera</taxon>
        <taxon>Chironomoidea</taxon>
        <taxon>Chironomidae</taxon>
        <taxon>Clunio</taxon>
    </lineage>
</organism>
<dbReference type="EMBL" id="CVRI01000072">
    <property type="protein sequence ID" value="CRL07583.1"/>
    <property type="molecule type" value="Genomic_DNA"/>
</dbReference>
<name>A0A1J1J5B7_9DIPT</name>
<accession>A0A1J1J5B7</accession>
<sequence length="130" mass="15351">MLHRNVRRYINVIGLHSKYVNVLRLPYYLHQFALEKNPEKFLITVSLAIVCCFFLDEEGKQKFDSWWFLKGLVSATTMNRKKKLKLTRTECGSEKVISEVDELKNLKLRQNQLKSLIKRQILPMPPDIES</sequence>
<dbReference type="AlphaFoldDB" id="A0A1J1J5B7"/>
<keyword evidence="2" id="KW-1185">Reference proteome</keyword>
<reference evidence="1 2" key="1">
    <citation type="submission" date="2015-04" db="EMBL/GenBank/DDBJ databases">
        <authorList>
            <person name="Syromyatnikov M.Y."/>
            <person name="Popov V.N."/>
        </authorList>
    </citation>
    <scope>NUCLEOTIDE SEQUENCE [LARGE SCALE GENOMIC DNA]</scope>
</reference>
<evidence type="ECO:0000313" key="1">
    <source>
        <dbReference type="EMBL" id="CRL07583.1"/>
    </source>
</evidence>
<evidence type="ECO:0000313" key="2">
    <source>
        <dbReference type="Proteomes" id="UP000183832"/>
    </source>
</evidence>
<gene>
    <name evidence="1" type="ORF">CLUMA_CG020548</name>
</gene>
<protein>
    <submittedName>
        <fullName evidence="1">CLUMA_CG020548, isoform A</fullName>
    </submittedName>
</protein>
<dbReference type="Proteomes" id="UP000183832">
    <property type="component" value="Unassembled WGS sequence"/>
</dbReference>